<reference evidence="1" key="1">
    <citation type="submission" date="2018-05" db="EMBL/GenBank/DDBJ databases">
        <authorList>
            <person name="Lanie J.A."/>
            <person name="Ng W.-L."/>
            <person name="Kazmierczak K.M."/>
            <person name="Andrzejewski T.M."/>
            <person name="Davidsen T.M."/>
            <person name="Wayne K.J."/>
            <person name="Tettelin H."/>
            <person name="Glass J.I."/>
            <person name="Rusch D."/>
            <person name="Podicherti R."/>
            <person name="Tsui H.-C.T."/>
            <person name="Winkler M.E."/>
        </authorList>
    </citation>
    <scope>NUCLEOTIDE SEQUENCE</scope>
</reference>
<gene>
    <name evidence="1" type="ORF">METZ01_LOCUS506899</name>
</gene>
<sequence length="35" mass="3773">MTGQSGAKESEVGPTILVRPYSFALLNLPEIRQIG</sequence>
<proteinExistence type="predicted"/>
<dbReference type="EMBL" id="UINC01224429">
    <property type="protein sequence ID" value="SVE54045.1"/>
    <property type="molecule type" value="Genomic_DNA"/>
</dbReference>
<evidence type="ECO:0000313" key="1">
    <source>
        <dbReference type="EMBL" id="SVE54045.1"/>
    </source>
</evidence>
<protein>
    <submittedName>
        <fullName evidence="1">Uncharacterized protein</fullName>
    </submittedName>
</protein>
<dbReference type="AlphaFoldDB" id="A0A383ECG9"/>
<name>A0A383ECG9_9ZZZZ</name>
<accession>A0A383ECG9</accession>
<organism evidence="1">
    <name type="scientific">marine metagenome</name>
    <dbReference type="NCBI Taxonomy" id="408172"/>
    <lineage>
        <taxon>unclassified sequences</taxon>
        <taxon>metagenomes</taxon>
        <taxon>ecological metagenomes</taxon>
    </lineage>
</organism>